<dbReference type="PANTHER" id="PTHR42852:SF17">
    <property type="entry name" value="THIOREDOXIN-LIKE PROTEIN HI_1115"/>
    <property type="match status" value="1"/>
</dbReference>
<name>A0A939IKR9_9GAMM</name>
<dbReference type="InterPro" id="IPR050553">
    <property type="entry name" value="Thioredoxin_ResA/DsbE_sf"/>
</dbReference>
<dbReference type="Gene3D" id="3.40.30.10">
    <property type="entry name" value="Glutaredoxin"/>
    <property type="match status" value="1"/>
</dbReference>
<dbReference type="CDD" id="cd03011">
    <property type="entry name" value="TlpA_like_ScsD_MtbDsbE"/>
    <property type="match status" value="1"/>
</dbReference>
<organism evidence="2 3">
    <name type="scientific">Parahaliea mediterranea</name>
    <dbReference type="NCBI Taxonomy" id="651086"/>
    <lineage>
        <taxon>Bacteria</taxon>
        <taxon>Pseudomonadati</taxon>
        <taxon>Pseudomonadota</taxon>
        <taxon>Gammaproteobacteria</taxon>
        <taxon>Cellvibrionales</taxon>
        <taxon>Halieaceae</taxon>
        <taxon>Parahaliea</taxon>
    </lineage>
</organism>
<dbReference type="PANTHER" id="PTHR42852">
    <property type="entry name" value="THIOL:DISULFIDE INTERCHANGE PROTEIN DSBE"/>
    <property type="match status" value="1"/>
</dbReference>
<proteinExistence type="predicted"/>
<accession>A0A939IKR9</accession>
<protein>
    <submittedName>
        <fullName evidence="2">Protein disulfide oxidoreductase</fullName>
    </submittedName>
</protein>
<dbReference type="RefSeq" id="WP_206561077.1">
    <property type="nucleotide sequence ID" value="NZ_JAFKCZ010000009.1"/>
</dbReference>
<dbReference type="InterPro" id="IPR013766">
    <property type="entry name" value="Thioredoxin_domain"/>
</dbReference>
<dbReference type="AlphaFoldDB" id="A0A939IKR9"/>
<evidence type="ECO:0000313" key="2">
    <source>
        <dbReference type="EMBL" id="MBN7797626.1"/>
    </source>
</evidence>
<evidence type="ECO:0000313" key="3">
    <source>
        <dbReference type="Proteomes" id="UP000664303"/>
    </source>
</evidence>
<keyword evidence="3" id="KW-1185">Reference proteome</keyword>
<dbReference type="PROSITE" id="PS51352">
    <property type="entry name" value="THIOREDOXIN_2"/>
    <property type="match status" value="1"/>
</dbReference>
<evidence type="ECO:0000259" key="1">
    <source>
        <dbReference type="PROSITE" id="PS51352"/>
    </source>
</evidence>
<dbReference type="Pfam" id="PF00578">
    <property type="entry name" value="AhpC-TSA"/>
    <property type="match status" value="1"/>
</dbReference>
<dbReference type="InterPro" id="IPR000866">
    <property type="entry name" value="AhpC/TSA"/>
</dbReference>
<feature type="domain" description="Thioredoxin" evidence="1">
    <location>
        <begin position="37"/>
        <end position="173"/>
    </location>
</feature>
<sequence>MTTNQKPSSGLRRWHLILLWLLAMASVPLLMDQWRHRDTPTEAPRQLLPDLDGAHLDIRRMSMETPVLVYFWATWCPVCRLVSPSVNALDEKHPVVAITLTSGPPERIAAYAREHALGFRMVNDANGHVSRAWGVRATPTIAVVYRGEIRSITSGITTLPGIMFRLWLAEHIATPTESDAQTLSTTEQESTL</sequence>
<dbReference type="Proteomes" id="UP000664303">
    <property type="component" value="Unassembled WGS sequence"/>
</dbReference>
<dbReference type="InterPro" id="IPR036249">
    <property type="entry name" value="Thioredoxin-like_sf"/>
</dbReference>
<dbReference type="GO" id="GO:0016491">
    <property type="term" value="F:oxidoreductase activity"/>
    <property type="evidence" value="ECO:0007669"/>
    <property type="project" value="InterPro"/>
</dbReference>
<dbReference type="EMBL" id="JAFKCZ010000009">
    <property type="protein sequence ID" value="MBN7797626.1"/>
    <property type="molecule type" value="Genomic_DNA"/>
</dbReference>
<dbReference type="GO" id="GO:0016209">
    <property type="term" value="F:antioxidant activity"/>
    <property type="evidence" value="ECO:0007669"/>
    <property type="project" value="InterPro"/>
</dbReference>
<dbReference type="SUPFAM" id="SSF52833">
    <property type="entry name" value="Thioredoxin-like"/>
    <property type="match status" value="1"/>
</dbReference>
<reference evidence="2" key="1">
    <citation type="submission" date="2021-02" db="EMBL/GenBank/DDBJ databases">
        <title>PHA producing bacteria isolated from coastal sediment in Guangdong, Shenzhen.</title>
        <authorList>
            <person name="Zheng W."/>
            <person name="Yu S."/>
            <person name="Huang Y."/>
        </authorList>
    </citation>
    <scope>NUCLEOTIDE SEQUENCE</scope>
    <source>
        <strain evidence="2">TN14-10</strain>
    </source>
</reference>
<gene>
    <name evidence="2" type="ORF">JYP50_13530</name>
</gene>
<comment type="caution">
    <text evidence="2">The sequence shown here is derived from an EMBL/GenBank/DDBJ whole genome shotgun (WGS) entry which is preliminary data.</text>
</comment>